<dbReference type="OrthoDB" id="8455814at2"/>
<proteinExistence type="predicted"/>
<evidence type="ECO:0000259" key="1">
    <source>
        <dbReference type="Pfam" id="PF04471"/>
    </source>
</evidence>
<name>A0A3E0TSV1_9GAMM</name>
<feature type="domain" description="Restriction endonuclease type IV Mrr" evidence="1">
    <location>
        <begin position="12"/>
        <end position="123"/>
    </location>
</feature>
<keyword evidence="2" id="KW-0540">Nuclease</keyword>
<dbReference type="GO" id="GO:0009307">
    <property type="term" value="P:DNA restriction-modification system"/>
    <property type="evidence" value="ECO:0007669"/>
    <property type="project" value="InterPro"/>
</dbReference>
<dbReference type="EMBL" id="QUOU01000001">
    <property type="protein sequence ID" value="REL27052.1"/>
    <property type="molecule type" value="Genomic_DNA"/>
</dbReference>
<dbReference type="Pfam" id="PF04471">
    <property type="entry name" value="Mrr_cat"/>
    <property type="match status" value="1"/>
</dbReference>
<evidence type="ECO:0000313" key="2">
    <source>
        <dbReference type="EMBL" id="REL27052.1"/>
    </source>
</evidence>
<comment type="caution">
    <text evidence="2">The sequence shown here is derived from an EMBL/GenBank/DDBJ whole genome shotgun (WGS) entry which is preliminary data.</text>
</comment>
<dbReference type="RefSeq" id="WP_116008149.1">
    <property type="nucleotide sequence ID" value="NZ_QUOU01000001.1"/>
</dbReference>
<dbReference type="Gene3D" id="3.40.1350.10">
    <property type="match status" value="1"/>
</dbReference>
<dbReference type="GO" id="GO:0004519">
    <property type="term" value="F:endonuclease activity"/>
    <property type="evidence" value="ECO:0007669"/>
    <property type="project" value="UniProtKB-KW"/>
</dbReference>
<sequence length="181" mass="20237">MRNPFSDTGIDITPIEFEIATKKWLESSGSELKNIEVKHDVDLEAHDGTYQIDVLATFEAFGAEFKVIVECKKHKNAIPRSLVQILHDRVRSLGAQKGILFATTGFQSGAIKYATEHGIALVSIVNGDANYETRSAYPAPKPSWIEFPEFMGWSYQENDNGNFSAKAVQFDESFLSFVKEP</sequence>
<dbReference type="Proteomes" id="UP000256478">
    <property type="component" value="Unassembled WGS sequence"/>
</dbReference>
<reference evidence="2 3" key="1">
    <citation type="submission" date="2018-08" db="EMBL/GenBank/DDBJ databases">
        <title>Thalassotalea euphylliae genome.</title>
        <authorList>
            <person name="Summers S."/>
            <person name="Rice S.A."/>
            <person name="Freckelton M.L."/>
            <person name="Nedved B.T."/>
            <person name="Hadfield M.G."/>
        </authorList>
    </citation>
    <scope>NUCLEOTIDE SEQUENCE [LARGE SCALE GENOMIC DNA]</scope>
    <source>
        <strain evidence="2 3">H1</strain>
    </source>
</reference>
<dbReference type="SUPFAM" id="SSF52980">
    <property type="entry name" value="Restriction endonuclease-like"/>
    <property type="match status" value="1"/>
</dbReference>
<gene>
    <name evidence="2" type="ORF">DXX93_11085</name>
</gene>
<dbReference type="InterPro" id="IPR007560">
    <property type="entry name" value="Restrct_endonuc_IV_Mrr"/>
</dbReference>
<dbReference type="AlphaFoldDB" id="A0A3E0TSV1"/>
<organism evidence="2 3">
    <name type="scientific">Thalassotalea euphylliae</name>
    <dbReference type="NCBI Taxonomy" id="1655234"/>
    <lineage>
        <taxon>Bacteria</taxon>
        <taxon>Pseudomonadati</taxon>
        <taxon>Pseudomonadota</taxon>
        <taxon>Gammaproteobacteria</taxon>
        <taxon>Alteromonadales</taxon>
        <taxon>Colwelliaceae</taxon>
        <taxon>Thalassotalea</taxon>
    </lineage>
</organism>
<evidence type="ECO:0000313" key="3">
    <source>
        <dbReference type="Proteomes" id="UP000256478"/>
    </source>
</evidence>
<dbReference type="InterPro" id="IPR011335">
    <property type="entry name" value="Restrct_endonuc-II-like"/>
</dbReference>
<accession>A0A3E0TSV1</accession>
<keyword evidence="2" id="KW-0255">Endonuclease</keyword>
<protein>
    <submittedName>
        <fullName evidence="2">Restriction endonuclease</fullName>
    </submittedName>
</protein>
<keyword evidence="2" id="KW-0378">Hydrolase</keyword>
<dbReference type="InterPro" id="IPR011856">
    <property type="entry name" value="tRNA_endonuc-like_dom_sf"/>
</dbReference>
<dbReference type="GO" id="GO:0003677">
    <property type="term" value="F:DNA binding"/>
    <property type="evidence" value="ECO:0007669"/>
    <property type="project" value="InterPro"/>
</dbReference>